<evidence type="ECO:0000313" key="2">
    <source>
        <dbReference type="EMBL" id="RDX60298.1"/>
    </source>
</evidence>
<dbReference type="AlphaFoldDB" id="A0A371E2R3"/>
<dbReference type="EMBL" id="QJKJ01016959">
    <property type="protein sequence ID" value="RDX60298.1"/>
    <property type="molecule type" value="Genomic_DNA"/>
</dbReference>
<dbReference type="Proteomes" id="UP000257109">
    <property type="component" value="Unassembled WGS sequence"/>
</dbReference>
<feature type="non-terminal residue" evidence="2">
    <location>
        <position position="1"/>
    </location>
</feature>
<name>A0A371E2R3_MUCPR</name>
<feature type="region of interest" description="Disordered" evidence="1">
    <location>
        <begin position="1"/>
        <end position="21"/>
    </location>
</feature>
<reference evidence="2" key="1">
    <citation type="submission" date="2018-05" db="EMBL/GenBank/DDBJ databases">
        <title>Draft genome of Mucuna pruriens seed.</title>
        <authorList>
            <person name="Nnadi N.E."/>
            <person name="Vos R."/>
            <person name="Hasami M.H."/>
            <person name="Devisetty U.K."/>
            <person name="Aguiy J.C."/>
        </authorList>
    </citation>
    <scope>NUCLEOTIDE SEQUENCE [LARGE SCALE GENOMIC DNA]</scope>
    <source>
        <strain evidence="2">JCA_2017</strain>
    </source>
</reference>
<comment type="caution">
    <text evidence="2">The sequence shown here is derived from an EMBL/GenBank/DDBJ whole genome shotgun (WGS) entry which is preliminary data.</text>
</comment>
<keyword evidence="3" id="KW-1185">Reference proteome</keyword>
<accession>A0A371E2R3</accession>
<sequence length="62" mass="6957">MHLANTQGKQRKQSFRALSRNRKKCHSFSFSCKALLSSVSLNITRMHFGLQLAAFAKGCEAN</sequence>
<proteinExistence type="predicted"/>
<protein>
    <submittedName>
        <fullName evidence="2">Uncharacterized protein</fullName>
    </submittedName>
</protein>
<organism evidence="2 3">
    <name type="scientific">Mucuna pruriens</name>
    <name type="common">Velvet bean</name>
    <name type="synonym">Dolichos pruriens</name>
    <dbReference type="NCBI Taxonomy" id="157652"/>
    <lineage>
        <taxon>Eukaryota</taxon>
        <taxon>Viridiplantae</taxon>
        <taxon>Streptophyta</taxon>
        <taxon>Embryophyta</taxon>
        <taxon>Tracheophyta</taxon>
        <taxon>Spermatophyta</taxon>
        <taxon>Magnoliopsida</taxon>
        <taxon>eudicotyledons</taxon>
        <taxon>Gunneridae</taxon>
        <taxon>Pentapetalae</taxon>
        <taxon>rosids</taxon>
        <taxon>fabids</taxon>
        <taxon>Fabales</taxon>
        <taxon>Fabaceae</taxon>
        <taxon>Papilionoideae</taxon>
        <taxon>50 kb inversion clade</taxon>
        <taxon>NPAAA clade</taxon>
        <taxon>indigoferoid/millettioid clade</taxon>
        <taxon>Phaseoleae</taxon>
        <taxon>Mucuna</taxon>
    </lineage>
</organism>
<feature type="compositionally biased region" description="Basic residues" evidence="1">
    <location>
        <begin position="9"/>
        <end position="21"/>
    </location>
</feature>
<evidence type="ECO:0000313" key="3">
    <source>
        <dbReference type="Proteomes" id="UP000257109"/>
    </source>
</evidence>
<evidence type="ECO:0000256" key="1">
    <source>
        <dbReference type="SAM" id="MobiDB-lite"/>
    </source>
</evidence>
<gene>
    <name evidence="2" type="ORF">CR513_61572</name>
</gene>